<dbReference type="GO" id="GO:0016301">
    <property type="term" value="F:kinase activity"/>
    <property type="evidence" value="ECO:0007669"/>
    <property type="project" value="UniProtKB-KW"/>
</dbReference>
<evidence type="ECO:0000313" key="2">
    <source>
        <dbReference type="EMBL" id="MBB5034005.1"/>
    </source>
</evidence>
<dbReference type="Pfam" id="PF01636">
    <property type="entry name" value="APH"/>
    <property type="match status" value="1"/>
</dbReference>
<evidence type="ECO:0000313" key="3">
    <source>
        <dbReference type="Proteomes" id="UP000590740"/>
    </source>
</evidence>
<proteinExistence type="predicted"/>
<name>A0A7W7YDS4_9BACT</name>
<keyword evidence="2" id="KW-0418">Kinase</keyword>
<keyword evidence="2" id="KW-0808">Transferase</keyword>
<dbReference type="SUPFAM" id="SSF56112">
    <property type="entry name" value="Protein kinase-like (PK-like)"/>
    <property type="match status" value="1"/>
</dbReference>
<gene>
    <name evidence="2" type="ORF">HNQ65_003596</name>
</gene>
<comment type="caution">
    <text evidence="2">The sequence shown here is derived from an EMBL/GenBank/DDBJ whole genome shotgun (WGS) entry which is preliminary data.</text>
</comment>
<dbReference type="InterPro" id="IPR011009">
    <property type="entry name" value="Kinase-like_dom_sf"/>
</dbReference>
<dbReference type="InterPro" id="IPR002575">
    <property type="entry name" value="Aminoglycoside_PTrfase"/>
</dbReference>
<sequence>MSRRDIYYWKCDRPAAFHGTQVRGRVDAEMEQQLREALLHQLNAKSVVLSAGAGQGNHLTWNAEVDGTAMFIRVENGPEKDGHLAVESELMERVRAVGVHTPCVHACDATRRRVSFAWQALERIPALDLNHWFKLGSLDVPKVAFDIGAAVARWQQIVFPGFGVLDESLQGCHATYADYFYLRLDQHLAFLVSRGFLSEKQSDEILAEIERHRALLDLKVGCLVHKDLALWNILGQADAIAAFIDFDDAISGDPMDDLSLLACFHDHFFLRRAFEGYQGLRGLPENHLRRFWLHLLRNMIVKAVIRVGAGYFDRDDGFFLISSGTNGGTLREFTHARLALALRGLREGSDIDILES</sequence>
<dbReference type="EMBL" id="JACHIG010000008">
    <property type="protein sequence ID" value="MBB5034005.1"/>
    <property type="molecule type" value="Genomic_DNA"/>
</dbReference>
<organism evidence="2 3">
    <name type="scientific">Prosthecobacter vanneervenii</name>
    <dbReference type="NCBI Taxonomy" id="48466"/>
    <lineage>
        <taxon>Bacteria</taxon>
        <taxon>Pseudomonadati</taxon>
        <taxon>Verrucomicrobiota</taxon>
        <taxon>Verrucomicrobiia</taxon>
        <taxon>Verrucomicrobiales</taxon>
        <taxon>Verrucomicrobiaceae</taxon>
        <taxon>Prosthecobacter</taxon>
    </lineage>
</organism>
<feature type="domain" description="Aminoglycoside phosphotransferase" evidence="1">
    <location>
        <begin position="60"/>
        <end position="277"/>
    </location>
</feature>
<dbReference type="Proteomes" id="UP000590740">
    <property type="component" value="Unassembled WGS sequence"/>
</dbReference>
<evidence type="ECO:0000259" key="1">
    <source>
        <dbReference type="Pfam" id="PF01636"/>
    </source>
</evidence>
<keyword evidence="3" id="KW-1185">Reference proteome</keyword>
<dbReference type="Gene3D" id="3.90.1200.10">
    <property type="match status" value="1"/>
</dbReference>
<dbReference type="RefSeq" id="WP_184341385.1">
    <property type="nucleotide sequence ID" value="NZ_JACHIG010000008.1"/>
</dbReference>
<dbReference type="AlphaFoldDB" id="A0A7W7YDS4"/>
<protein>
    <submittedName>
        <fullName evidence="2">Fructosamine-3-kinase</fullName>
    </submittedName>
</protein>
<dbReference type="InterPro" id="IPR051678">
    <property type="entry name" value="AGP_Transferase"/>
</dbReference>
<accession>A0A7W7YDS4</accession>
<reference evidence="2 3" key="1">
    <citation type="submission" date="2020-08" db="EMBL/GenBank/DDBJ databases">
        <title>Genomic Encyclopedia of Type Strains, Phase IV (KMG-IV): sequencing the most valuable type-strain genomes for metagenomic binning, comparative biology and taxonomic classification.</title>
        <authorList>
            <person name="Goeker M."/>
        </authorList>
    </citation>
    <scope>NUCLEOTIDE SEQUENCE [LARGE SCALE GENOMIC DNA]</scope>
    <source>
        <strain evidence="2 3">DSM 12252</strain>
    </source>
</reference>
<dbReference type="PANTHER" id="PTHR21310">
    <property type="entry name" value="AMINOGLYCOSIDE PHOSPHOTRANSFERASE-RELATED-RELATED"/>
    <property type="match status" value="1"/>
</dbReference>